<evidence type="ECO:0000256" key="1">
    <source>
        <dbReference type="SAM" id="SignalP"/>
    </source>
</evidence>
<dbReference type="STRING" id="1192034.CAP_0630"/>
<keyword evidence="1" id="KW-0732">Signal</keyword>
<accession>A0A017TEZ2</accession>
<keyword evidence="3" id="KW-1185">Reference proteome</keyword>
<evidence type="ECO:0000313" key="3">
    <source>
        <dbReference type="Proteomes" id="UP000019678"/>
    </source>
</evidence>
<protein>
    <submittedName>
        <fullName evidence="2">Uncharacterized protein</fullName>
    </submittedName>
</protein>
<feature type="signal peptide" evidence="1">
    <location>
        <begin position="1"/>
        <end position="31"/>
    </location>
</feature>
<gene>
    <name evidence="2" type="ORF">CAP_0630</name>
</gene>
<reference evidence="2 3" key="1">
    <citation type="submission" date="2013-05" db="EMBL/GenBank/DDBJ databases">
        <title>Genome assembly of Chondromyces apiculatus DSM 436.</title>
        <authorList>
            <person name="Sharma G."/>
            <person name="Khatri I."/>
            <person name="Kaur C."/>
            <person name="Mayilraj S."/>
            <person name="Subramanian S."/>
        </authorList>
    </citation>
    <scope>NUCLEOTIDE SEQUENCE [LARGE SCALE GENOMIC DNA]</scope>
    <source>
        <strain evidence="2 3">DSM 436</strain>
    </source>
</reference>
<organism evidence="2 3">
    <name type="scientific">Chondromyces apiculatus DSM 436</name>
    <dbReference type="NCBI Taxonomy" id="1192034"/>
    <lineage>
        <taxon>Bacteria</taxon>
        <taxon>Pseudomonadati</taxon>
        <taxon>Myxococcota</taxon>
        <taxon>Polyangia</taxon>
        <taxon>Polyangiales</taxon>
        <taxon>Polyangiaceae</taxon>
        <taxon>Chondromyces</taxon>
    </lineage>
</organism>
<dbReference type="OrthoDB" id="9904782at2"/>
<proteinExistence type="predicted"/>
<evidence type="ECO:0000313" key="2">
    <source>
        <dbReference type="EMBL" id="EYF07151.1"/>
    </source>
</evidence>
<dbReference type="EMBL" id="ASRX01000011">
    <property type="protein sequence ID" value="EYF07151.1"/>
    <property type="molecule type" value="Genomic_DNA"/>
</dbReference>
<feature type="chain" id="PRO_5001496958" evidence="1">
    <location>
        <begin position="32"/>
        <end position="79"/>
    </location>
</feature>
<dbReference type="Proteomes" id="UP000019678">
    <property type="component" value="Unassembled WGS sequence"/>
</dbReference>
<dbReference type="RefSeq" id="WP_044238153.1">
    <property type="nucleotide sequence ID" value="NZ_ASRX01000011.1"/>
</dbReference>
<dbReference type="AlphaFoldDB" id="A0A017TEZ2"/>
<name>A0A017TEZ2_9BACT</name>
<comment type="caution">
    <text evidence="2">The sequence shown here is derived from an EMBL/GenBank/DDBJ whole genome shotgun (WGS) entry which is preliminary data.</text>
</comment>
<sequence>MKKKIQRALVSTMLLAGIGFWVGAAGSPAVAAEGPVTTPDAEPQACWECVRDVDCDAKCDGPGSGYCKWSGCTTCLCTR</sequence>